<keyword evidence="2" id="KW-1185">Reference proteome</keyword>
<reference evidence="1" key="2">
    <citation type="journal article" date="2020" name="Nat. Commun.">
        <title>Large-scale genome sequencing of mycorrhizal fungi provides insights into the early evolution of symbiotic traits.</title>
        <authorList>
            <person name="Miyauchi S."/>
            <person name="Kiss E."/>
            <person name="Kuo A."/>
            <person name="Drula E."/>
            <person name="Kohler A."/>
            <person name="Sanchez-Garcia M."/>
            <person name="Morin E."/>
            <person name="Andreopoulos B."/>
            <person name="Barry K.W."/>
            <person name="Bonito G."/>
            <person name="Buee M."/>
            <person name="Carver A."/>
            <person name="Chen C."/>
            <person name="Cichocki N."/>
            <person name="Clum A."/>
            <person name="Culley D."/>
            <person name="Crous P.W."/>
            <person name="Fauchery L."/>
            <person name="Girlanda M."/>
            <person name="Hayes R.D."/>
            <person name="Keri Z."/>
            <person name="LaButti K."/>
            <person name="Lipzen A."/>
            <person name="Lombard V."/>
            <person name="Magnuson J."/>
            <person name="Maillard F."/>
            <person name="Murat C."/>
            <person name="Nolan M."/>
            <person name="Ohm R.A."/>
            <person name="Pangilinan J."/>
            <person name="Pereira M.F."/>
            <person name="Perotto S."/>
            <person name="Peter M."/>
            <person name="Pfister S."/>
            <person name="Riley R."/>
            <person name="Sitrit Y."/>
            <person name="Stielow J.B."/>
            <person name="Szollosi G."/>
            <person name="Zifcakova L."/>
            <person name="Stursova M."/>
            <person name="Spatafora J.W."/>
            <person name="Tedersoo L."/>
            <person name="Vaario L.M."/>
            <person name="Yamada A."/>
            <person name="Yan M."/>
            <person name="Wang P."/>
            <person name="Xu J."/>
            <person name="Bruns T."/>
            <person name="Baldrian P."/>
            <person name="Vilgalys R."/>
            <person name="Dunand C."/>
            <person name="Henrissat B."/>
            <person name="Grigoriev I.V."/>
            <person name="Hibbett D."/>
            <person name="Nagy L.G."/>
            <person name="Martin F.M."/>
        </authorList>
    </citation>
    <scope>NUCLEOTIDE SEQUENCE</scope>
    <source>
        <strain evidence="1">BED1</strain>
    </source>
</reference>
<protein>
    <submittedName>
        <fullName evidence="1">Uncharacterized protein</fullName>
    </submittedName>
</protein>
<reference evidence="1" key="1">
    <citation type="submission" date="2019-10" db="EMBL/GenBank/DDBJ databases">
        <authorList>
            <consortium name="DOE Joint Genome Institute"/>
            <person name="Kuo A."/>
            <person name="Miyauchi S."/>
            <person name="Kiss E."/>
            <person name="Drula E."/>
            <person name="Kohler A."/>
            <person name="Sanchez-Garcia M."/>
            <person name="Andreopoulos B."/>
            <person name="Barry K.W."/>
            <person name="Bonito G."/>
            <person name="Buee M."/>
            <person name="Carver A."/>
            <person name="Chen C."/>
            <person name="Cichocki N."/>
            <person name="Clum A."/>
            <person name="Culley D."/>
            <person name="Crous P.W."/>
            <person name="Fauchery L."/>
            <person name="Girlanda M."/>
            <person name="Hayes R."/>
            <person name="Keri Z."/>
            <person name="LaButti K."/>
            <person name="Lipzen A."/>
            <person name="Lombard V."/>
            <person name="Magnuson J."/>
            <person name="Maillard F."/>
            <person name="Morin E."/>
            <person name="Murat C."/>
            <person name="Nolan M."/>
            <person name="Ohm R."/>
            <person name="Pangilinan J."/>
            <person name="Pereira M."/>
            <person name="Perotto S."/>
            <person name="Peter M."/>
            <person name="Riley R."/>
            <person name="Sitrit Y."/>
            <person name="Stielow B."/>
            <person name="Szollosi G."/>
            <person name="Zifcakova L."/>
            <person name="Stursova M."/>
            <person name="Spatafora J.W."/>
            <person name="Tedersoo L."/>
            <person name="Vaario L.-M."/>
            <person name="Yamada A."/>
            <person name="Yan M."/>
            <person name="Wang P."/>
            <person name="Xu J."/>
            <person name="Bruns T."/>
            <person name="Baldrian P."/>
            <person name="Vilgalys R."/>
            <person name="Henrissat B."/>
            <person name="Grigoriev I.V."/>
            <person name="Hibbett D."/>
            <person name="Nagy L.G."/>
            <person name="Martin F.M."/>
        </authorList>
    </citation>
    <scope>NUCLEOTIDE SEQUENCE</scope>
    <source>
        <strain evidence="1">BED1</strain>
    </source>
</reference>
<feature type="non-terminal residue" evidence="1">
    <location>
        <position position="73"/>
    </location>
</feature>
<evidence type="ECO:0000313" key="2">
    <source>
        <dbReference type="Proteomes" id="UP001194468"/>
    </source>
</evidence>
<evidence type="ECO:0000313" key="1">
    <source>
        <dbReference type="EMBL" id="KAF8433349.1"/>
    </source>
</evidence>
<accession>A0AAD4BKQ6</accession>
<feature type="non-terminal residue" evidence="1">
    <location>
        <position position="1"/>
    </location>
</feature>
<sequence length="73" mass="8065">ELEEAVLTVQGYLIKKELPPVLTMPRATNAAKHMRQSVRLAGVGMDRFDKVLTTVHHAHSQLACNYALGPMIP</sequence>
<name>A0AAD4BKQ6_BOLED</name>
<dbReference type="EMBL" id="WHUW01000034">
    <property type="protein sequence ID" value="KAF8433349.1"/>
    <property type="molecule type" value="Genomic_DNA"/>
</dbReference>
<organism evidence="1 2">
    <name type="scientific">Boletus edulis BED1</name>
    <dbReference type="NCBI Taxonomy" id="1328754"/>
    <lineage>
        <taxon>Eukaryota</taxon>
        <taxon>Fungi</taxon>
        <taxon>Dikarya</taxon>
        <taxon>Basidiomycota</taxon>
        <taxon>Agaricomycotina</taxon>
        <taxon>Agaricomycetes</taxon>
        <taxon>Agaricomycetidae</taxon>
        <taxon>Boletales</taxon>
        <taxon>Boletineae</taxon>
        <taxon>Boletaceae</taxon>
        <taxon>Boletoideae</taxon>
        <taxon>Boletus</taxon>
    </lineage>
</organism>
<dbReference type="AlphaFoldDB" id="A0AAD4BKQ6"/>
<gene>
    <name evidence="1" type="ORF">L210DRAFT_836919</name>
</gene>
<comment type="caution">
    <text evidence="1">The sequence shown here is derived from an EMBL/GenBank/DDBJ whole genome shotgun (WGS) entry which is preliminary data.</text>
</comment>
<dbReference type="Proteomes" id="UP001194468">
    <property type="component" value="Unassembled WGS sequence"/>
</dbReference>
<proteinExistence type="predicted"/>